<name>A0A7C4AJH0_9BACT</name>
<dbReference type="PANTHER" id="PTHR33490">
    <property type="entry name" value="BLR5614 PROTEIN-RELATED"/>
    <property type="match status" value="1"/>
</dbReference>
<dbReference type="SMART" id="SM00460">
    <property type="entry name" value="TGc"/>
    <property type="match status" value="1"/>
</dbReference>
<protein>
    <submittedName>
        <fullName evidence="2">Transglutaminase domain-containing protein</fullName>
    </submittedName>
</protein>
<dbReference type="PANTHER" id="PTHR33490:SF3">
    <property type="entry name" value="CONSERVED INTEGRAL MEMBRANE PROTEIN"/>
    <property type="match status" value="1"/>
</dbReference>
<dbReference type="InterPro" id="IPR038765">
    <property type="entry name" value="Papain-like_cys_pep_sf"/>
</dbReference>
<dbReference type="Pfam" id="PF01841">
    <property type="entry name" value="Transglut_core"/>
    <property type="match status" value="1"/>
</dbReference>
<dbReference type="SUPFAM" id="SSF54001">
    <property type="entry name" value="Cysteine proteinases"/>
    <property type="match status" value="1"/>
</dbReference>
<comment type="caution">
    <text evidence="2">The sequence shown here is derived from an EMBL/GenBank/DDBJ whole genome shotgun (WGS) entry which is preliminary data.</text>
</comment>
<feature type="domain" description="Transglutaminase-like" evidence="1">
    <location>
        <begin position="216"/>
        <end position="291"/>
    </location>
</feature>
<evidence type="ECO:0000259" key="1">
    <source>
        <dbReference type="SMART" id="SM00460"/>
    </source>
</evidence>
<proteinExistence type="predicted"/>
<dbReference type="InterPro" id="IPR002931">
    <property type="entry name" value="Transglutaminase-like"/>
</dbReference>
<gene>
    <name evidence="2" type="ORF">ENV75_03770</name>
</gene>
<accession>A0A7C4AJH0</accession>
<sequence length="555" mass="63896">MFATKLKKAGLLKSGTAFKKLLIFLSLLIVLFPFNLYGKTLILEGSLNSKIKVTQQMRFDVPEPLENLSFRFALPKDFSNKFVSQSIQNLDIKIEPEPEKFEKITDQYGNHWAVANWRNLTKSVKITVTFEASVGSELRAETSVAEFPLKNIHESEKIFLKSTELVQADHPDIVKLARELTKNAQTEYEAVTRILNWVVDNIKYTYNPPQFDALWTLKTGKGNCQNFAHIAMALLRASGIPSRVVGGLTLKEQWKIPLGKSFLVQSMGQGGHAWIEIYFPDLGWLSYDPQQSKQFTSSRHIKQTHALESDEVNDTWRAYPYLPPYNETVEAKFLSDRIHISPKASENYPKAYLLSNKMIIKKEIIEKPLPPPPPPPLPKEKVFEFGNMDFPNFVELYQISGDRAMKILDKETAEYVTSKHIYAQAFKIDELLEIEKISLAMRKFGGDGTVYIDLVYDENNKPGLKGLRSNPVFLESIQKKPGYYWIDFTFPDKVRIEKGKYWIILRHSGDVIMNWFYIPGNPYGDADDTRSTLKGYKWEDILNYDFVFKVRAKRQ</sequence>
<evidence type="ECO:0000313" key="2">
    <source>
        <dbReference type="EMBL" id="HGG99554.1"/>
    </source>
</evidence>
<dbReference type="AlphaFoldDB" id="A0A7C4AJH0"/>
<organism evidence="2">
    <name type="scientific">Thermodesulfovibrio aggregans</name>
    <dbReference type="NCBI Taxonomy" id="86166"/>
    <lineage>
        <taxon>Bacteria</taxon>
        <taxon>Pseudomonadati</taxon>
        <taxon>Nitrospirota</taxon>
        <taxon>Thermodesulfovibrionia</taxon>
        <taxon>Thermodesulfovibrionales</taxon>
        <taxon>Thermodesulfovibrionaceae</taxon>
        <taxon>Thermodesulfovibrio</taxon>
    </lineage>
</organism>
<reference evidence="2" key="1">
    <citation type="journal article" date="2020" name="mSystems">
        <title>Genome- and Community-Level Interaction Insights into Carbon Utilization and Element Cycling Functions of Hydrothermarchaeota in Hydrothermal Sediment.</title>
        <authorList>
            <person name="Zhou Z."/>
            <person name="Liu Y."/>
            <person name="Xu W."/>
            <person name="Pan J."/>
            <person name="Luo Z.H."/>
            <person name="Li M."/>
        </authorList>
    </citation>
    <scope>NUCLEOTIDE SEQUENCE [LARGE SCALE GENOMIC DNA]</scope>
    <source>
        <strain evidence="2">SpSt-788</strain>
    </source>
</reference>
<dbReference type="EMBL" id="DTHO01000039">
    <property type="protein sequence ID" value="HGG99554.1"/>
    <property type="molecule type" value="Genomic_DNA"/>
</dbReference>
<dbReference type="Gene3D" id="3.10.620.30">
    <property type="match status" value="1"/>
</dbReference>